<keyword evidence="2" id="KW-1185">Reference proteome</keyword>
<dbReference type="SUPFAM" id="SSF50974">
    <property type="entry name" value="Nitrous oxide reductase, N-terminal domain"/>
    <property type="match status" value="1"/>
</dbReference>
<reference evidence="1 2" key="1">
    <citation type="submission" date="2020-03" db="EMBL/GenBank/DDBJ databases">
        <title>Genomic Encyclopedia of Type Strains, Phase IV (KMG-IV): sequencing the most valuable type-strain genomes for metagenomic binning, comparative biology and taxonomic classification.</title>
        <authorList>
            <person name="Goeker M."/>
        </authorList>
    </citation>
    <scope>NUCLEOTIDE SEQUENCE [LARGE SCALE GENOMIC DNA]</scope>
    <source>
        <strain evidence="1 2">DSM 102865</strain>
    </source>
</reference>
<dbReference type="EMBL" id="JAASQJ010000005">
    <property type="protein sequence ID" value="NIJ55592.1"/>
    <property type="molecule type" value="Genomic_DNA"/>
</dbReference>
<dbReference type="InterPro" id="IPR051200">
    <property type="entry name" value="Host-pathogen_enzymatic-act"/>
</dbReference>
<dbReference type="InterPro" id="IPR011045">
    <property type="entry name" value="N2O_reductase_N"/>
</dbReference>
<sequence>MKNQLTRLSAAVFVSLVVWSCNQSDPAPKGDFVSGVFVINEGNFSQNNGAISYLTREQSTAEADIFSKVNNTALKGGVQGYAFTGDKGLILIDNSAAGLDKIEFVNANTFTTEGSIGTPDIENPREIVTVGANKAYVSCWGANSNYDYKTGYVAVIDLATRKVTKKIDIASGPENLVYSNGKLFVGTVSYGGGKSLTVINTSTDEILKTIVLDDAVTPIGVDANGKLWAGAGLKALKINADTYVTETTLPIGSDASKSAGNFVFSSDLKTVFFILSYFDANYVSHGETYKFAITDSQVNVSTPVIKRVFSGLSVDPQQGLIYAAVTPSYAQAGYAIRYRADGSLVDSIKVSVAPTGFVFK</sequence>
<protein>
    <submittedName>
        <fullName evidence="1">YVTN family beta-propeller protein</fullName>
    </submittedName>
</protein>
<comment type="caution">
    <text evidence="1">The sequence shown here is derived from an EMBL/GenBank/DDBJ whole genome shotgun (WGS) entry which is preliminary data.</text>
</comment>
<dbReference type="Gene3D" id="2.130.10.10">
    <property type="entry name" value="YVTN repeat-like/Quinoprotein amine dehydrogenase"/>
    <property type="match status" value="1"/>
</dbReference>
<dbReference type="InterPro" id="IPR031815">
    <property type="entry name" value="DUF5074"/>
</dbReference>
<proteinExistence type="predicted"/>
<dbReference type="RefSeq" id="WP_167275630.1">
    <property type="nucleotide sequence ID" value="NZ_JAASQJ010000005.1"/>
</dbReference>
<dbReference type="PANTHER" id="PTHR47197">
    <property type="entry name" value="PROTEIN NIRF"/>
    <property type="match status" value="1"/>
</dbReference>
<evidence type="ECO:0000313" key="2">
    <source>
        <dbReference type="Proteomes" id="UP001179181"/>
    </source>
</evidence>
<name>A0ABX0URI5_9BACT</name>
<gene>
    <name evidence="1" type="ORF">FHS68_004781</name>
</gene>
<organism evidence="1 2">
    <name type="scientific">Dyadobacter arcticus</name>
    <dbReference type="NCBI Taxonomy" id="1078754"/>
    <lineage>
        <taxon>Bacteria</taxon>
        <taxon>Pseudomonadati</taxon>
        <taxon>Bacteroidota</taxon>
        <taxon>Cytophagia</taxon>
        <taxon>Cytophagales</taxon>
        <taxon>Spirosomataceae</taxon>
        <taxon>Dyadobacter</taxon>
    </lineage>
</organism>
<evidence type="ECO:0000313" key="1">
    <source>
        <dbReference type="EMBL" id="NIJ55592.1"/>
    </source>
</evidence>
<dbReference type="InterPro" id="IPR015943">
    <property type="entry name" value="WD40/YVTN_repeat-like_dom_sf"/>
</dbReference>
<accession>A0ABX0URI5</accession>
<dbReference type="Pfam" id="PF16819">
    <property type="entry name" value="DUF5074"/>
    <property type="match status" value="1"/>
</dbReference>
<dbReference type="PANTHER" id="PTHR47197:SF3">
    <property type="entry name" value="DIHYDRO-HEME D1 DEHYDROGENASE"/>
    <property type="match status" value="1"/>
</dbReference>
<dbReference type="Proteomes" id="UP001179181">
    <property type="component" value="Unassembled WGS sequence"/>
</dbReference>